<feature type="transmembrane region" description="Helical" evidence="1">
    <location>
        <begin position="143"/>
        <end position="168"/>
    </location>
</feature>
<evidence type="ECO:0000256" key="1">
    <source>
        <dbReference type="SAM" id="Phobius"/>
    </source>
</evidence>
<protein>
    <submittedName>
        <fullName evidence="2">Uncharacterized protein</fullName>
    </submittedName>
</protein>
<dbReference type="AlphaFoldDB" id="A0A1X6N4Y1"/>
<dbReference type="GeneID" id="36330048"/>
<proteinExistence type="predicted"/>
<dbReference type="EMBL" id="KZ110595">
    <property type="protein sequence ID" value="OSX63580.1"/>
    <property type="molecule type" value="Genomic_DNA"/>
</dbReference>
<gene>
    <name evidence="2" type="ORF">POSPLADRAFT_1139925</name>
</gene>
<keyword evidence="3" id="KW-1185">Reference proteome</keyword>
<keyword evidence="1" id="KW-0812">Transmembrane</keyword>
<evidence type="ECO:0000313" key="2">
    <source>
        <dbReference type="EMBL" id="OSX63580.1"/>
    </source>
</evidence>
<dbReference type="Proteomes" id="UP000194127">
    <property type="component" value="Unassembled WGS sequence"/>
</dbReference>
<feature type="transmembrane region" description="Helical" evidence="1">
    <location>
        <begin position="226"/>
        <end position="250"/>
    </location>
</feature>
<organism evidence="2 3">
    <name type="scientific">Postia placenta MAD-698-R-SB12</name>
    <dbReference type="NCBI Taxonomy" id="670580"/>
    <lineage>
        <taxon>Eukaryota</taxon>
        <taxon>Fungi</taxon>
        <taxon>Dikarya</taxon>
        <taxon>Basidiomycota</taxon>
        <taxon>Agaricomycotina</taxon>
        <taxon>Agaricomycetes</taxon>
        <taxon>Polyporales</taxon>
        <taxon>Adustoporiaceae</taxon>
        <taxon>Rhodonia</taxon>
    </lineage>
</organism>
<feature type="transmembrane region" description="Helical" evidence="1">
    <location>
        <begin position="183"/>
        <end position="206"/>
    </location>
</feature>
<reference evidence="2 3" key="1">
    <citation type="submission" date="2017-04" db="EMBL/GenBank/DDBJ databases">
        <title>Genome Sequence of the Model Brown-Rot Fungus Postia placenta SB12.</title>
        <authorList>
            <consortium name="DOE Joint Genome Institute"/>
            <person name="Gaskell J."/>
            <person name="Kersten P."/>
            <person name="Larrondo L.F."/>
            <person name="Canessa P."/>
            <person name="Martinez D."/>
            <person name="Hibbett D."/>
            <person name="Schmoll M."/>
            <person name="Kubicek C.P."/>
            <person name="Martinez A.T."/>
            <person name="Yadav J."/>
            <person name="Master E."/>
            <person name="Magnuson J.K."/>
            <person name="James T."/>
            <person name="Yaver D."/>
            <person name="Berka R."/>
            <person name="Labutti K."/>
            <person name="Lipzen A."/>
            <person name="Aerts A."/>
            <person name="Barry K."/>
            <person name="Henrissat B."/>
            <person name="Blanchette R."/>
            <person name="Grigoriev I."/>
            <person name="Cullen D."/>
        </authorList>
    </citation>
    <scope>NUCLEOTIDE SEQUENCE [LARGE SCALE GENOMIC DNA]</scope>
    <source>
        <strain evidence="2 3">MAD-698-R-SB12</strain>
    </source>
</reference>
<feature type="transmembrane region" description="Helical" evidence="1">
    <location>
        <begin position="22"/>
        <end position="48"/>
    </location>
</feature>
<sequence length="349" mass="38905">MIYNSSWAPDEPPDVLYAEKTWLQGALLSNIVYGVELALFIMCFKLLVRQMNRTNRRRHLILLVFISVLFILGTIFVYSLSEFTQLAFIEQRNFPGGPSAYENDMFWIPVDELGVAVWVIGNWLMDLLLVWRCIVIFSALPGVPIWAVVVLPSILFCASFSLGVLFLVKTSHSSPYGSPKFTIIYFATTLALNVMVTVFIATRLLYYQRRARTVFGGMHLPHYSNLASILVESAALYSIFSILFVVPLALNNPLGSVFLQALGQVQTVSSLLIIYRVARGRSFPGDESVQLSTTQRSAPEIRLGHMPSVRSSIFDMGNGVKGDTHKEALPNGGVMVTHEVISDESRSVV</sequence>
<evidence type="ECO:0000313" key="3">
    <source>
        <dbReference type="Proteomes" id="UP000194127"/>
    </source>
</evidence>
<dbReference type="STRING" id="670580.A0A1X6N4Y1"/>
<keyword evidence="1" id="KW-0472">Membrane</keyword>
<dbReference type="RefSeq" id="XP_024340374.1">
    <property type="nucleotide sequence ID" value="XM_024485099.1"/>
</dbReference>
<keyword evidence="1" id="KW-1133">Transmembrane helix</keyword>
<accession>A0A1X6N4Y1</accession>
<name>A0A1X6N4Y1_9APHY</name>
<feature type="transmembrane region" description="Helical" evidence="1">
    <location>
        <begin position="113"/>
        <end position="131"/>
    </location>
</feature>
<feature type="transmembrane region" description="Helical" evidence="1">
    <location>
        <begin position="60"/>
        <end position="80"/>
    </location>
</feature>
<dbReference type="OrthoDB" id="2641762at2759"/>